<reference evidence="2 3" key="1">
    <citation type="journal article" date="2019" name="Int. J. Syst. Evol. Microbiol.">
        <title>The Global Catalogue of Microorganisms (GCM) 10K type strain sequencing project: providing services to taxonomists for standard genome sequencing and annotation.</title>
        <authorList>
            <consortium name="The Broad Institute Genomics Platform"/>
            <consortium name="The Broad Institute Genome Sequencing Center for Infectious Disease"/>
            <person name="Wu L."/>
            <person name="Ma J."/>
        </authorList>
    </citation>
    <scope>NUCLEOTIDE SEQUENCE [LARGE SCALE GENOMIC DNA]</scope>
    <source>
        <strain evidence="2 3">JCM 14326</strain>
    </source>
</reference>
<dbReference type="EMBL" id="BAAANL010000001">
    <property type="protein sequence ID" value="GAA1854154.1"/>
    <property type="molecule type" value="Genomic_DNA"/>
</dbReference>
<keyword evidence="3" id="KW-1185">Reference proteome</keyword>
<evidence type="ECO:0008006" key="4">
    <source>
        <dbReference type="Google" id="ProtNLM"/>
    </source>
</evidence>
<feature type="signal peptide" evidence="1">
    <location>
        <begin position="1"/>
        <end position="24"/>
    </location>
</feature>
<sequence length="168" mass="17107">MRRTVAVFALVTTLALTGCSMTSAGPGGAGDGSDAASSAPAGPLSKEEAAAQFSQIVAPYNGVLEQFEEAVNSDAPVEEQAGLAAATGAALRAEAEGLRNIAWPEDVAEDAQALAAANDEAAAHWEHAAGETKTKDILKAVDLAMEVDAGDAAANIRKALDLPEYKEK</sequence>
<comment type="caution">
    <text evidence="2">The sequence shown here is derived from an EMBL/GenBank/DDBJ whole genome shotgun (WGS) entry which is preliminary data.</text>
</comment>
<dbReference type="Proteomes" id="UP001501094">
    <property type="component" value="Unassembled WGS sequence"/>
</dbReference>
<dbReference type="PROSITE" id="PS51257">
    <property type="entry name" value="PROKAR_LIPOPROTEIN"/>
    <property type="match status" value="1"/>
</dbReference>
<name>A0ABN2N860_9MICO</name>
<gene>
    <name evidence="2" type="ORF">GCM10009751_08670</name>
</gene>
<evidence type="ECO:0000313" key="2">
    <source>
        <dbReference type="EMBL" id="GAA1854154.1"/>
    </source>
</evidence>
<accession>A0ABN2N860</accession>
<protein>
    <recommendedName>
        <fullName evidence="4">Lipoprotein</fullName>
    </recommendedName>
</protein>
<proteinExistence type="predicted"/>
<dbReference type="RefSeq" id="WP_344099854.1">
    <property type="nucleotide sequence ID" value="NZ_BAAANL010000001.1"/>
</dbReference>
<evidence type="ECO:0000313" key="3">
    <source>
        <dbReference type="Proteomes" id="UP001501094"/>
    </source>
</evidence>
<keyword evidence="1" id="KW-0732">Signal</keyword>
<feature type="chain" id="PRO_5045390980" description="Lipoprotein" evidence="1">
    <location>
        <begin position="25"/>
        <end position="168"/>
    </location>
</feature>
<evidence type="ECO:0000256" key="1">
    <source>
        <dbReference type="SAM" id="SignalP"/>
    </source>
</evidence>
<organism evidence="2 3">
    <name type="scientific">Myceligenerans crystallogenes</name>
    <dbReference type="NCBI Taxonomy" id="316335"/>
    <lineage>
        <taxon>Bacteria</taxon>
        <taxon>Bacillati</taxon>
        <taxon>Actinomycetota</taxon>
        <taxon>Actinomycetes</taxon>
        <taxon>Micrococcales</taxon>
        <taxon>Promicromonosporaceae</taxon>
        <taxon>Myceligenerans</taxon>
    </lineage>
</organism>